<feature type="transmembrane region" description="Helical" evidence="6">
    <location>
        <begin position="68"/>
        <end position="86"/>
    </location>
</feature>
<comment type="subcellular location">
    <subcellularLocation>
        <location evidence="1">Membrane</location>
        <topology evidence="1">Multi-pass membrane protein</topology>
    </subcellularLocation>
</comment>
<evidence type="ECO:0000256" key="1">
    <source>
        <dbReference type="ARBA" id="ARBA00004141"/>
    </source>
</evidence>
<feature type="transmembrane region" description="Helical" evidence="6">
    <location>
        <begin position="153"/>
        <end position="182"/>
    </location>
</feature>
<feature type="transmembrane region" description="Helical" evidence="6">
    <location>
        <begin position="280"/>
        <end position="300"/>
    </location>
</feature>
<dbReference type="Pfam" id="PF00950">
    <property type="entry name" value="ABC-3"/>
    <property type="match status" value="1"/>
</dbReference>
<keyword evidence="3 6" id="KW-0812">Transmembrane</keyword>
<dbReference type="GO" id="GO:0055085">
    <property type="term" value="P:transmembrane transport"/>
    <property type="evidence" value="ECO:0007669"/>
    <property type="project" value="InterPro"/>
</dbReference>
<feature type="transmembrane region" description="Helical" evidence="6">
    <location>
        <begin position="306"/>
        <end position="324"/>
    </location>
</feature>
<dbReference type="Gene3D" id="1.10.3470.10">
    <property type="entry name" value="ABC transporter involved in vitamin B12 uptake, BtuC"/>
    <property type="match status" value="1"/>
</dbReference>
<feature type="transmembrane region" description="Helical" evidence="6">
    <location>
        <begin position="194"/>
        <end position="215"/>
    </location>
</feature>
<dbReference type="InterPro" id="IPR001626">
    <property type="entry name" value="ABC_TroCD"/>
</dbReference>
<organism evidence="7 8">
    <name type="scientific">Haloferax massiliensis</name>
    <dbReference type="NCBI Taxonomy" id="1476858"/>
    <lineage>
        <taxon>Archaea</taxon>
        <taxon>Methanobacteriati</taxon>
        <taxon>Methanobacteriota</taxon>
        <taxon>Stenosarchaea group</taxon>
        <taxon>Halobacteria</taxon>
        <taxon>Halobacteriales</taxon>
        <taxon>Haloferacaceae</taxon>
        <taxon>Haloferax</taxon>
    </lineage>
</organism>
<proteinExistence type="inferred from homology"/>
<gene>
    <name evidence="7" type="primary">znuB_1</name>
    <name evidence="7" type="ORF">BN996_03548</name>
</gene>
<name>A0A0D6JW04_9EURY</name>
<feature type="transmembrane region" description="Helical" evidence="6">
    <location>
        <begin position="123"/>
        <end position="141"/>
    </location>
</feature>
<dbReference type="GO" id="GO:0043190">
    <property type="term" value="C:ATP-binding cassette (ABC) transporter complex"/>
    <property type="evidence" value="ECO:0007669"/>
    <property type="project" value="InterPro"/>
</dbReference>
<feature type="transmembrane region" description="Helical" evidence="6">
    <location>
        <begin position="235"/>
        <end position="268"/>
    </location>
</feature>
<reference evidence="8" key="1">
    <citation type="submission" date="2015-03" db="EMBL/GenBank/DDBJ databases">
        <authorList>
            <person name="Urmite Genomes"/>
        </authorList>
    </citation>
    <scope>NUCLEOTIDE SEQUENCE [LARGE SCALE GENOMIC DNA]</scope>
    <source>
        <strain evidence="8">Arc-Hr</strain>
    </source>
</reference>
<protein>
    <submittedName>
        <fullName evidence="7">High-affinity zinc uptake system membrane protein ZnuB</fullName>
    </submittedName>
</protein>
<feature type="transmembrane region" description="Helical" evidence="6">
    <location>
        <begin position="36"/>
        <end position="61"/>
    </location>
</feature>
<dbReference type="OrthoDB" id="11310at2157"/>
<evidence type="ECO:0000256" key="5">
    <source>
        <dbReference type="ARBA" id="ARBA00023136"/>
    </source>
</evidence>
<evidence type="ECO:0000256" key="2">
    <source>
        <dbReference type="ARBA" id="ARBA00008034"/>
    </source>
</evidence>
<comment type="similarity">
    <text evidence="2">Belongs to the ABC-3 integral membrane protein family.</text>
</comment>
<dbReference type="AlphaFoldDB" id="A0A0D6JW04"/>
<keyword evidence="8" id="KW-1185">Reference proteome</keyword>
<dbReference type="PANTHER" id="PTHR30477">
    <property type="entry name" value="ABC-TRANSPORTER METAL-BINDING PROTEIN"/>
    <property type="match status" value="1"/>
</dbReference>
<sequence>MTGPVALAATDLLAVGFSAADSLAPLLVVDAFTGVFDWFLTAVVGGAFSWLAGVTGLDFLGYPYMQRAYLSVLCIGVVGPLVGSFLVYRDLSMVGDTLAHTAFAGVALALFLDATLGLAVPPLLGALVVAVVAALVVQALIEYTDARSDAALAMVLTGGFALGSVLISLTGGGISVGINQYLFGSLATVSRADVGLLVSMGLVVVGSVAVAYRPLVYVTFDETAARASRLHVRAVNTLLSVLTAFVVVSAMRIMGVILVAALLVVPVVTASRLGRSFKQSLLYGVLAGELAGIVGVTVAYLYGLAAGGSIVLVALAGFAVVAAGRRLA</sequence>
<evidence type="ECO:0000256" key="6">
    <source>
        <dbReference type="SAM" id="Phobius"/>
    </source>
</evidence>
<dbReference type="RefSeq" id="WP_089781218.1">
    <property type="nucleotide sequence ID" value="NZ_CABLRR010000005.1"/>
</dbReference>
<dbReference type="SUPFAM" id="SSF81345">
    <property type="entry name" value="ABC transporter involved in vitamin B12 uptake, BtuC"/>
    <property type="match status" value="1"/>
</dbReference>
<keyword evidence="4 6" id="KW-1133">Transmembrane helix</keyword>
<evidence type="ECO:0000256" key="3">
    <source>
        <dbReference type="ARBA" id="ARBA00022692"/>
    </source>
</evidence>
<evidence type="ECO:0000256" key="4">
    <source>
        <dbReference type="ARBA" id="ARBA00022989"/>
    </source>
</evidence>
<accession>A0A0D6JW04</accession>
<evidence type="ECO:0000313" key="7">
    <source>
        <dbReference type="EMBL" id="CQR53266.1"/>
    </source>
</evidence>
<dbReference type="PANTHER" id="PTHR30477:SF0">
    <property type="entry name" value="METAL TRANSPORT SYSTEM MEMBRANE PROTEIN TM_0125-RELATED"/>
    <property type="match status" value="1"/>
</dbReference>
<evidence type="ECO:0000313" key="8">
    <source>
        <dbReference type="Proteomes" id="UP000198902"/>
    </source>
</evidence>
<keyword evidence="5 6" id="KW-0472">Membrane</keyword>
<dbReference type="InterPro" id="IPR037294">
    <property type="entry name" value="ABC_BtuC-like"/>
</dbReference>
<dbReference type="Proteomes" id="UP000198902">
    <property type="component" value="Unassembled WGS sequence"/>
</dbReference>
<dbReference type="EMBL" id="CSTE01000005">
    <property type="protein sequence ID" value="CQR53266.1"/>
    <property type="molecule type" value="Genomic_DNA"/>
</dbReference>